<keyword evidence="3" id="KW-1185">Reference proteome</keyword>
<reference evidence="3" key="1">
    <citation type="journal article" date="2019" name="Int. J. Syst. Evol. Microbiol.">
        <title>The Global Catalogue of Microorganisms (GCM) 10K type strain sequencing project: providing services to taxonomists for standard genome sequencing and annotation.</title>
        <authorList>
            <consortium name="The Broad Institute Genomics Platform"/>
            <consortium name="The Broad Institute Genome Sequencing Center for Infectious Disease"/>
            <person name="Wu L."/>
            <person name="Ma J."/>
        </authorList>
    </citation>
    <scope>NUCLEOTIDE SEQUENCE [LARGE SCALE GENOMIC DNA]</scope>
    <source>
        <strain evidence="3">CGMCC 1.15197</strain>
    </source>
</reference>
<feature type="compositionally biased region" description="Basic and acidic residues" evidence="1">
    <location>
        <begin position="85"/>
        <end position="96"/>
    </location>
</feature>
<proteinExistence type="predicted"/>
<dbReference type="Proteomes" id="UP000632273">
    <property type="component" value="Unassembled WGS sequence"/>
</dbReference>
<sequence length="148" mass="16976">MPRQLFFALINLSLFYEASLPSLPAHRTFWLMAGHCARLCSASHDQASSHSAQNDDRAGCFQSSSVFLKDDHHGQPEHQTYRYADQDRGSGENHDHARSHHFGQQGGDYCAHHESQLRPCYFLHQSRRHYNTDYHTRQARSSAPGRAR</sequence>
<protein>
    <recommendedName>
        <fullName evidence="4">Secreted protein</fullName>
    </recommendedName>
</protein>
<dbReference type="EMBL" id="BMHT01000004">
    <property type="protein sequence ID" value="GGF13747.1"/>
    <property type="molecule type" value="Genomic_DNA"/>
</dbReference>
<evidence type="ECO:0000313" key="2">
    <source>
        <dbReference type="EMBL" id="GGF13747.1"/>
    </source>
</evidence>
<evidence type="ECO:0008006" key="4">
    <source>
        <dbReference type="Google" id="ProtNLM"/>
    </source>
</evidence>
<name>A0ABQ1U9Y3_9BACT</name>
<accession>A0ABQ1U9Y3</accession>
<organism evidence="2 3">
    <name type="scientific">Hymenobacter cavernae</name>
    <dbReference type="NCBI Taxonomy" id="2044852"/>
    <lineage>
        <taxon>Bacteria</taxon>
        <taxon>Pseudomonadati</taxon>
        <taxon>Bacteroidota</taxon>
        <taxon>Cytophagia</taxon>
        <taxon>Cytophagales</taxon>
        <taxon>Hymenobacteraceae</taxon>
        <taxon>Hymenobacter</taxon>
    </lineage>
</organism>
<evidence type="ECO:0000256" key="1">
    <source>
        <dbReference type="SAM" id="MobiDB-lite"/>
    </source>
</evidence>
<comment type="caution">
    <text evidence="2">The sequence shown here is derived from an EMBL/GenBank/DDBJ whole genome shotgun (WGS) entry which is preliminary data.</text>
</comment>
<gene>
    <name evidence="2" type="ORF">GCM10011383_26240</name>
</gene>
<evidence type="ECO:0000313" key="3">
    <source>
        <dbReference type="Proteomes" id="UP000632273"/>
    </source>
</evidence>
<feature type="region of interest" description="Disordered" evidence="1">
    <location>
        <begin position="85"/>
        <end position="107"/>
    </location>
</feature>